<dbReference type="EMBL" id="JAUOTP010000009">
    <property type="protein sequence ID" value="MDO6416135.1"/>
    <property type="molecule type" value="Genomic_DNA"/>
</dbReference>
<name>A0ABT8YCP8_9SPHN</name>
<proteinExistence type="predicted"/>
<reference evidence="1" key="1">
    <citation type="submission" date="2023-07" db="EMBL/GenBank/DDBJ databases">
        <authorList>
            <person name="Kim M."/>
        </authorList>
    </citation>
    <scope>NUCLEOTIDE SEQUENCE</scope>
    <source>
        <strain evidence="1">BIUV-7</strain>
    </source>
</reference>
<accession>A0ABT8YCP8</accession>
<dbReference type="RefSeq" id="WP_303545194.1">
    <property type="nucleotide sequence ID" value="NZ_JAUOTP010000009.1"/>
</dbReference>
<evidence type="ECO:0000313" key="1">
    <source>
        <dbReference type="EMBL" id="MDO6416135.1"/>
    </source>
</evidence>
<keyword evidence="2" id="KW-1185">Reference proteome</keyword>
<organism evidence="1 2">
    <name type="scientific">Sphingomonas natans</name>
    <dbReference type="NCBI Taxonomy" id="3063330"/>
    <lineage>
        <taxon>Bacteria</taxon>
        <taxon>Pseudomonadati</taxon>
        <taxon>Pseudomonadota</taxon>
        <taxon>Alphaproteobacteria</taxon>
        <taxon>Sphingomonadales</taxon>
        <taxon>Sphingomonadaceae</taxon>
        <taxon>Sphingomonas</taxon>
    </lineage>
</organism>
<gene>
    <name evidence="1" type="ORF">Q4F19_17245</name>
</gene>
<dbReference type="Proteomes" id="UP001169764">
    <property type="component" value="Unassembled WGS sequence"/>
</dbReference>
<protein>
    <submittedName>
        <fullName evidence="1">Uncharacterized protein</fullName>
    </submittedName>
</protein>
<evidence type="ECO:0000313" key="2">
    <source>
        <dbReference type="Proteomes" id="UP001169764"/>
    </source>
</evidence>
<comment type="caution">
    <text evidence="1">The sequence shown here is derived from an EMBL/GenBank/DDBJ whole genome shotgun (WGS) entry which is preliminary data.</text>
</comment>
<sequence length="131" mass="13565">MAILVQPDGDMVLSVPSDFGADDGDLAAGRALICRAGESVRRIGADGYGRLSCRVARLIDLGLGGLVVAGWTAGGLHAAPLAWSAAATVIAGGGRWVVRRSLPPFAERVAVSVVRSRIGWSRQRAGGEDEQ</sequence>